<reference evidence="2" key="1">
    <citation type="journal article" date="2017" name="Nat. Microbiol.">
        <title>Global analysis of biosynthetic gene clusters reveals vast potential of secondary metabolite production in Penicillium species.</title>
        <authorList>
            <person name="Nielsen J.C."/>
            <person name="Grijseels S."/>
            <person name="Prigent S."/>
            <person name="Ji B."/>
            <person name="Dainat J."/>
            <person name="Nielsen K.F."/>
            <person name="Frisvad J.C."/>
            <person name="Workman M."/>
            <person name="Nielsen J."/>
        </authorList>
    </citation>
    <scope>NUCLEOTIDE SEQUENCE [LARGE SCALE GENOMIC DNA]</scope>
    <source>
        <strain evidence="2">IBT 14082</strain>
    </source>
</reference>
<accession>A0A1V6T481</accession>
<comment type="caution">
    <text evidence="1">The sequence shown here is derived from an EMBL/GenBank/DDBJ whole genome shotgun (WGS) entry which is preliminary data.</text>
</comment>
<keyword evidence="2" id="KW-1185">Reference proteome</keyword>
<name>A0A1V6T481_9EURO</name>
<dbReference type="EMBL" id="MLQL01000016">
    <property type="protein sequence ID" value="OQE20729.1"/>
    <property type="molecule type" value="Genomic_DNA"/>
</dbReference>
<proteinExistence type="predicted"/>
<organism evidence="1 2">
    <name type="scientific">Penicillium flavigenum</name>
    <dbReference type="NCBI Taxonomy" id="254877"/>
    <lineage>
        <taxon>Eukaryota</taxon>
        <taxon>Fungi</taxon>
        <taxon>Dikarya</taxon>
        <taxon>Ascomycota</taxon>
        <taxon>Pezizomycotina</taxon>
        <taxon>Eurotiomycetes</taxon>
        <taxon>Eurotiomycetidae</taxon>
        <taxon>Eurotiales</taxon>
        <taxon>Aspergillaceae</taxon>
        <taxon>Penicillium</taxon>
    </lineage>
</organism>
<protein>
    <submittedName>
        <fullName evidence="1">Uncharacterized protein</fullName>
    </submittedName>
</protein>
<dbReference type="AlphaFoldDB" id="A0A1V6T481"/>
<evidence type="ECO:0000313" key="1">
    <source>
        <dbReference type="EMBL" id="OQE20729.1"/>
    </source>
</evidence>
<gene>
    <name evidence="1" type="ORF">PENFLA_c016G02433</name>
</gene>
<dbReference type="Proteomes" id="UP000191342">
    <property type="component" value="Unassembled WGS sequence"/>
</dbReference>
<evidence type="ECO:0000313" key="2">
    <source>
        <dbReference type="Proteomes" id="UP000191342"/>
    </source>
</evidence>
<sequence>MPSTLFLPILDTDLESHPGSRQQFRAAFVIQSCTAYDDIHVDMATIRDPRPRGHVYSGLNIGPDTNLAFFQQIVRPTSTWCPPARSIRFCIQVVLGVTVRGGKSMPESCTLVWQISLAEIVEFEIKTWRFDGCLSPRGSMANAATVHVPW</sequence>